<keyword evidence="1" id="KW-0812">Transmembrane</keyword>
<keyword evidence="1" id="KW-1133">Transmembrane helix</keyword>
<sequence length="55" mass="6020">MKKYIVIAILLIALAGVAYLTFVIAAIKIVIGSIFLGIMALALLALWIMWKVNDD</sequence>
<feature type="transmembrane region" description="Helical" evidence="1">
    <location>
        <begin position="30"/>
        <end position="50"/>
    </location>
</feature>
<evidence type="ECO:0000313" key="2">
    <source>
        <dbReference type="EMBL" id="RXG18094.1"/>
    </source>
</evidence>
<comment type="caution">
    <text evidence="2">The sequence shown here is derived from an EMBL/GenBank/DDBJ whole genome shotgun (WGS) entry which is preliminary data.</text>
</comment>
<dbReference type="AlphaFoldDB" id="A0A4Q0NYV0"/>
<reference evidence="2 3" key="1">
    <citation type="submission" date="2018-07" db="EMBL/GenBank/DDBJ databases">
        <title>Leeuwenhoekiella genomics.</title>
        <authorList>
            <person name="Tahon G."/>
            <person name="Willems A."/>
        </authorList>
    </citation>
    <scope>NUCLEOTIDE SEQUENCE [LARGE SCALE GENOMIC DNA]</scope>
    <source>
        <strain evidence="2 3">R-50232</strain>
    </source>
</reference>
<evidence type="ECO:0000256" key="1">
    <source>
        <dbReference type="SAM" id="Phobius"/>
    </source>
</evidence>
<protein>
    <submittedName>
        <fullName evidence="2">Uncharacterized protein</fullName>
    </submittedName>
</protein>
<proteinExistence type="predicted"/>
<name>A0A4Q0NYV0_9FLAO</name>
<dbReference type="EMBL" id="QOVI01000001">
    <property type="protein sequence ID" value="RXG18094.1"/>
    <property type="molecule type" value="Genomic_DNA"/>
</dbReference>
<dbReference type="RefSeq" id="WP_164918263.1">
    <property type="nucleotide sequence ID" value="NZ_QOVI01000001.1"/>
</dbReference>
<evidence type="ECO:0000313" key="3">
    <source>
        <dbReference type="Proteomes" id="UP000289821"/>
    </source>
</evidence>
<gene>
    <name evidence="2" type="ORF">DSM04_101282</name>
</gene>
<keyword evidence="1" id="KW-0472">Membrane</keyword>
<dbReference type="Proteomes" id="UP000289821">
    <property type="component" value="Unassembled WGS sequence"/>
</dbReference>
<organism evidence="2 3">
    <name type="scientific">Leeuwenhoekiella aestuarii</name>
    <dbReference type="NCBI Taxonomy" id="2249426"/>
    <lineage>
        <taxon>Bacteria</taxon>
        <taxon>Pseudomonadati</taxon>
        <taxon>Bacteroidota</taxon>
        <taxon>Flavobacteriia</taxon>
        <taxon>Flavobacteriales</taxon>
        <taxon>Flavobacteriaceae</taxon>
        <taxon>Leeuwenhoekiella</taxon>
    </lineage>
</organism>
<keyword evidence="3" id="KW-1185">Reference proteome</keyword>
<accession>A0A4Q0NYV0</accession>